<evidence type="ECO:0000313" key="1">
    <source>
        <dbReference type="EMBL" id="KAI8442301.1"/>
    </source>
</evidence>
<protein>
    <submittedName>
        <fullName evidence="1">Uncharacterized protein</fullName>
    </submittedName>
</protein>
<dbReference type="Proteomes" id="UP001064048">
    <property type="component" value="Chromosome 9"/>
</dbReference>
<name>A0ACC0L0D6_CHOFU</name>
<organism evidence="1 2">
    <name type="scientific">Choristoneura fumiferana</name>
    <name type="common">Spruce budworm moth</name>
    <name type="synonym">Archips fumiferana</name>
    <dbReference type="NCBI Taxonomy" id="7141"/>
    <lineage>
        <taxon>Eukaryota</taxon>
        <taxon>Metazoa</taxon>
        <taxon>Ecdysozoa</taxon>
        <taxon>Arthropoda</taxon>
        <taxon>Hexapoda</taxon>
        <taxon>Insecta</taxon>
        <taxon>Pterygota</taxon>
        <taxon>Neoptera</taxon>
        <taxon>Endopterygota</taxon>
        <taxon>Lepidoptera</taxon>
        <taxon>Glossata</taxon>
        <taxon>Ditrysia</taxon>
        <taxon>Tortricoidea</taxon>
        <taxon>Tortricidae</taxon>
        <taxon>Tortricinae</taxon>
        <taxon>Choristoneura</taxon>
    </lineage>
</organism>
<gene>
    <name evidence="1" type="ORF">MSG28_005849</name>
</gene>
<comment type="caution">
    <text evidence="1">The sequence shown here is derived from an EMBL/GenBank/DDBJ whole genome shotgun (WGS) entry which is preliminary data.</text>
</comment>
<sequence>MIYVTSPQEVIDGIFSKKALETPSDTVKPDELELELPEWYDEKKFKKAQRFYWENCFALTTTMLQGLLAVLAVPSILRVLVGSRRSSSLYTSYKRYLSTILHTTTWFEYDLKPNTRSWKSLYTVRSRHLRAGLSSKLRGGGVVSQRDIALTQFGFMGFALLKPDKFGLRQLEEGDWDAYIHFWRTICHMIGLQDRYNLCRNTVDETREVCQAVLERVYTPCLENVPEYFEHMARVLLESMWCVNPTINVNAMLYFCRNLADVPGYVYTEAERQDLQDKIKKQLKGKPLDTGKN</sequence>
<dbReference type="EMBL" id="CM046109">
    <property type="protein sequence ID" value="KAI8442301.1"/>
    <property type="molecule type" value="Genomic_DNA"/>
</dbReference>
<keyword evidence="2" id="KW-1185">Reference proteome</keyword>
<accession>A0ACC0L0D6</accession>
<reference evidence="1 2" key="1">
    <citation type="journal article" date="2022" name="Genome Biol. Evol.">
        <title>The Spruce Budworm Genome: Reconstructing the Evolutionary History of Antifreeze Proteins.</title>
        <authorList>
            <person name="Beliveau C."/>
            <person name="Gagne P."/>
            <person name="Picq S."/>
            <person name="Vernygora O."/>
            <person name="Keeling C.I."/>
            <person name="Pinkney K."/>
            <person name="Doucet D."/>
            <person name="Wen F."/>
            <person name="Johnston J.S."/>
            <person name="Maaroufi H."/>
            <person name="Boyle B."/>
            <person name="Laroche J."/>
            <person name="Dewar K."/>
            <person name="Juretic N."/>
            <person name="Blackburn G."/>
            <person name="Nisole A."/>
            <person name="Brunet B."/>
            <person name="Brandao M."/>
            <person name="Lumley L."/>
            <person name="Duan J."/>
            <person name="Quan G."/>
            <person name="Lucarotti C.J."/>
            <person name="Roe A.D."/>
            <person name="Sperling F.A.H."/>
            <person name="Levesque R.C."/>
            <person name="Cusson M."/>
        </authorList>
    </citation>
    <scope>NUCLEOTIDE SEQUENCE [LARGE SCALE GENOMIC DNA]</scope>
    <source>
        <strain evidence="1">Glfc:IPQL:Cfum</strain>
    </source>
</reference>
<proteinExistence type="predicted"/>
<evidence type="ECO:0000313" key="2">
    <source>
        <dbReference type="Proteomes" id="UP001064048"/>
    </source>
</evidence>